<sequence>MLPDFPARSVPSVIKAGGMELRHAASGDMAFLLALYRSVRAEEFAAVPWPPEQKTAFFDQQFTFQHRHYLAVFPEAHFLVVDCDGEPVGRLYLDCSTEQWHIIDIELLPEWRGRGMGSALLSAIQREATRAGATAVLLSVEQHNARAQALYRNLGFRVVQDGGSHIGMAWPCPGGPASEAG</sequence>
<dbReference type="OrthoDB" id="7585366at2"/>
<dbReference type="GO" id="GO:0016747">
    <property type="term" value="F:acyltransferase activity, transferring groups other than amino-acyl groups"/>
    <property type="evidence" value="ECO:0007669"/>
    <property type="project" value="InterPro"/>
</dbReference>
<dbReference type="SUPFAM" id="SSF55729">
    <property type="entry name" value="Acyl-CoA N-acyltransferases (Nat)"/>
    <property type="match status" value="1"/>
</dbReference>
<dbReference type="Pfam" id="PF00583">
    <property type="entry name" value="Acetyltransf_1"/>
    <property type="match status" value="1"/>
</dbReference>
<dbReference type="Gene3D" id="3.40.630.30">
    <property type="match status" value="1"/>
</dbReference>
<dbReference type="PANTHER" id="PTHR43877">
    <property type="entry name" value="AMINOALKYLPHOSPHONATE N-ACETYLTRANSFERASE-RELATED-RELATED"/>
    <property type="match status" value="1"/>
</dbReference>
<reference evidence="4 5" key="1">
    <citation type="submission" date="2019-12" db="EMBL/GenBank/DDBJ databases">
        <title>Shinella kummerowiae sp. nov., a symbiotic bacterium isolated from root nodules of the herbal legume Kummerowia stipulacea.</title>
        <authorList>
            <person name="Gao J."/>
        </authorList>
    </citation>
    <scope>NUCLEOTIDE SEQUENCE [LARGE SCALE GENOMIC DNA]</scope>
    <source>
        <strain evidence="4 5">CCBAU 25048</strain>
    </source>
</reference>
<evidence type="ECO:0000256" key="2">
    <source>
        <dbReference type="ARBA" id="ARBA00023315"/>
    </source>
</evidence>
<keyword evidence="2" id="KW-0012">Acyltransferase</keyword>
<evidence type="ECO:0000313" key="4">
    <source>
        <dbReference type="EMBL" id="MXN48998.1"/>
    </source>
</evidence>
<keyword evidence="5" id="KW-1185">Reference proteome</keyword>
<gene>
    <name evidence="4" type="ORF">GR138_27735</name>
</gene>
<dbReference type="PROSITE" id="PS51186">
    <property type="entry name" value="GNAT"/>
    <property type="match status" value="1"/>
</dbReference>
<dbReference type="CDD" id="cd04301">
    <property type="entry name" value="NAT_SF"/>
    <property type="match status" value="1"/>
</dbReference>
<name>A0A6N8SMF5_9HYPH</name>
<organism evidence="4 5">
    <name type="scientific">Shinella kummerowiae</name>
    <dbReference type="NCBI Taxonomy" id="417745"/>
    <lineage>
        <taxon>Bacteria</taxon>
        <taxon>Pseudomonadati</taxon>
        <taxon>Pseudomonadota</taxon>
        <taxon>Alphaproteobacteria</taxon>
        <taxon>Hyphomicrobiales</taxon>
        <taxon>Rhizobiaceae</taxon>
        <taxon>Shinella</taxon>
    </lineage>
</organism>
<proteinExistence type="predicted"/>
<dbReference type="RefSeq" id="WP_160862478.1">
    <property type="nucleotide sequence ID" value="NZ_WUMK01000014.1"/>
</dbReference>
<protein>
    <submittedName>
        <fullName evidence="4">GNAT family N-acetyltransferase</fullName>
    </submittedName>
</protein>
<evidence type="ECO:0000313" key="5">
    <source>
        <dbReference type="Proteomes" id="UP000435802"/>
    </source>
</evidence>
<dbReference type="InterPro" id="IPR050832">
    <property type="entry name" value="Bact_Acetyltransf"/>
</dbReference>
<dbReference type="Proteomes" id="UP000435802">
    <property type="component" value="Unassembled WGS sequence"/>
</dbReference>
<dbReference type="InterPro" id="IPR016181">
    <property type="entry name" value="Acyl_CoA_acyltransferase"/>
</dbReference>
<feature type="domain" description="N-acetyltransferase" evidence="3">
    <location>
        <begin position="19"/>
        <end position="173"/>
    </location>
</feature>
<evidence type="ECO:0000259" key="3">
    <source>
        <dbReference type="PROSITE" id="PS51186"/>
    </source>
</evidence>
<evidence type="ECO:0000256" key="1">
    <source>
        <dbReference type="ARBA" id="ARBA00022679"/>
    </source>
</evidence>
<accession>A0A6N8SMF5</accession>
<dbReference type="EMBL" id="WUMK01000014">
    <property type="protein sequence ID" value="MXN48998.1"/>
    <property type="molecule type" value="Genomic_DNA"/>
</dbReference>
<dbReference type="InterPro" id="IPR000182">
    <property type="entry name" value="GNAT_dom"/>
</dbReference>
<comment type="caution">
    <text evidence="4">The sequence shown here is derived from an EMBL/GenBank/DDBJ whole genome shotgun (WGS) entry which is preliminary data.</text>
</comment>
<dbReference type="AlphaFoldDB" id="A0A6N8SMF5"/>
<keyword evidence="1 4" id="KW-0808">Transferase</keyword>